<feature type="compositionally biased region" description="Polar residues" evidence="1">
    <location>
        <begin position="1"/>
        <end position="10"/>
    </location>
</feature>
<reference evidence="3" key="1">
    <citation type="submission" date="2010-08" db="EMBL/GenBank/DDBJ databases">
        <authorList>
            <consortium name="Caenorhabditis japonica Sequencing Consortium"/>
            <person name="Wilson R.K."/>
        </authorList>
    </citation>
    <scope>NUCLEOTIDE SEQUENCE [LARGE SCALE GENOMIC DNA]</scope>
    <source>
        <strain evidence="3">DF5081</strain>
    </source>
</reference>
<organism evidence="2 3">
    <name type="scientific">Caenorhabditis japonica</name>
    <dbReference type="NCBI Taxonomy" id="281687"/>
    <lineage>
        <taxon>Eukaryota</taxon>
        <taxon>Metazoa</taxon>
        <taxon>Ecdysozoa</taxon>
        <taxon>Nematoda</taxon>
        <taxon>Chromadorea</taxon>
        <taxon>Rhabditida</taxon>
        <taxon>Rhabditina</taxon>
        <taxon>Rhabditomorpha</taxon>
        <taxon>Rhabditoidea</taxon>
        <taxon>Rhabditidae</taxon>
        <taxon>Peloderinae</taxon>
        <taxon>Caenorhabditis</taxon>
    </lineage>
</organism>
<feature type="region of interest" description="Disordered" evidence="1">
    <location>
        <begin position="1"/>
        <end position="23"/>
    </location>
</feature>
<reference evidence="2" key="2">
    <citation type="submission" date="2022-06" db="UniProtKB">
        <authorList>
            <consortium name="EnsemblMetazoa"/>
        </authorList>
    </citation>
    <scope>IDENTIFICATION</scope>
    <source>
        <strain evidence="2">DF5081</strain>
    </source>
</reference>
<feature type="compositionally biased region" description="Basic and acidic residues" evidence="1">
    <location>
        <begin position="44"/>
        <end position="62"/>
    </location>
</feature>
<feature type="region of interest" description="Disordered" evidence="1">
    <location>
        <begin position="44"/>
        <end position="65"/>
    </location>
</feature>
<sequence>MTAPPYQNSAPLYRASQDPVPDNSVRYETLSQLENELAVEKYRYKQQKAQEKNKQKSKETNSRQHRIRVFKIKPNKPPKFSTGMVEWQATAVAHYTNEKTLPEFAPDINSVNENGNVEDGLEDFIPIEIGIEPELVNEEPKDAPPNLRNSVIF</sequence>
<evidence type="ECO:0000313" key="2">
    <source>
        <dbReference type="EnsemblMetazoa" id="CJA05132.1"/>
    </source>
</evidence>
<name>A0A8R1DK87_CAEJA</name>
<dbReference type="EnsemblMetazoa" id="CJA05132.1">
    <property type="protein sequence ID" value="CJA05132.1"/>
    <property type="gene ID" value="WBGene00124336"/>
</dbReference>
<accession>A0A8R1DK87</accession>
<keyword evidence="3" id="KW-1185">Reference proteome</keyword>
<evidence type="ECO:0000313" key="3">
    <source>
        <dbReference type="Proteomes" id="UP000005237"/>
    </source>
</evidence>
<proteinExistence type="predicted"/>
<protein>
    <submittedName>
        <fullName evidence="2">Uncharacterized protein</fullName>
    </submittedName>
</protein>
<evidence type="ECO:0000256" key="1">
    <source>
        <dbReference type="SAM" id="MobiDB-lite"/>
    </source>
</evidence>
<dbReference type="AlphaFoldDB" id="A0A8R1DK87"/>
<dbReference type="Proteomes" id="UP000005237">
    <property type="component" value="Unassembled WGS sequence"/>
</dbReference>